<dbReference type="EMBL" id="OU594962">
    <property type="protein sequence ID" value="CAG9286113.1"/>
    <property type="molecule type" value="Genomic_DNA"/>
</dbReference>
<dbReference type="Proteomes" id="UP000836788">
    <property type="component" value="Chromosome 21"/>
</dbReference>
<sequence>MKATSVSTPNIHLWSSRHTVVSGTTGTDPSVPNQSGSASLPPRSAWVRTCLCARNLLMFAIVALHFSSFLFVLQSPADRDPESLVPDERNVRRRHQNQSVSIPVFIPTTSTPAAAATSWLATGSSQPRAPSSPYAYTFVIGAIHEDRPAYKGFIYDILVSFHSLQKLGSQADFWVLAQLAPDSNLTELPAEDMRALHTLGVRVKMLPQSESDSFAEFVYNKFLVFRMTEYRRVLFLDADLIPLANLDYLFHLSDQGEASLIRPNLIIATRGEPCNAGFFMVEPHEKAWQRLQGIVARHHEEAKTLPYPHFDWRNGWGHNFQKAGDEWRAVLRNGQAWRFHAGHSDQGLLYYFLKYAQQDVTLVIGERVENWVPGTVDGQPQMAANLTTPFNNYTTDEARAKKSSCLVQNTAYECVPPYRDFMHFSGSSKPWQGMLPRAFVLAHEGLDRWEKLPTPLWPSLLWFKELIEVNDLLQLGLDVENWNEQHLPRMKDSPMGYIAKFADHANHVHGASS</sequence>
<accession>A0A8J9S866</accession>
<dbReference type="PANTHER" id="PTHR11183">
    <property type="entry name" value="GLYCOGENIN SUBFAMILY MEMBER"/>
    <property type="match status" value="1"/>
</dbReference>
<feature type="region of interest" description="Disordered" evidence="1">
    <location>
        <begin position="17"/>
        <end position="42"/>
    </location>
</feature>
<evidence type="ECO:0000256" key="2">
    <source>
        <dbReference type="SAM" id="Phobius"/>
    </source>
</evidence>
<protein>
    <recommendedName>
        <fullName evidence="4">Glycosyltransferase family 8 protein</fullName>
    </recommendedName>
</protein>
<proteinExistence type="predicted"/>
<reference evidence="3" key="1">
    <citation type="submission" date="2022-02" db="EMBL/GenBank/DDBJ databases">
        <authorList>
            <person name="Giguere J D."/>
        </authorList>
    </citation>
    <scope>NUCLEOTIDE SEQUENCE</scope>
    <source>
        <strain evidence="3">CCAP 1055/1</strain>
    </source>
</reference>
<dbReference type="InterPro" id="IPR050587">
    <property type="entry name" value="GNT1/Glycosyltrans_8"/>
</dbReference>
<evidence type="ECO:0008006" key="4">
    <source>
        <dbReference type="Google" id="ProtNLM"/>
    </source>
</evidence>
<dbReference type="InterPro" id="IPR029044">
    <property type="entry name" value="Nucleotide-diphossugar_trans"/>
</dbReference>
<keyword evidence="2" id="KW-0812">Transmembrane</keyword>
<keyword evidence="2" id="KW-0472">Membrane</keyword>
<gene>
    <name evidence="3" type="ORF">PTTT1_LOCUS31263</name>
</gene>
<organism evidence="3">
    <name type="scientific">Phaeodactylum tricornutum</name>
    <name type="common">Diatom</name>
    <dbReference type="NCBI Taxonomy" id="2850"/>
    <lineage>
        <taxon>Eukaryota</taxon>
        <taxon>Sar</taxon>
        <taxon>Stramenopiles</taxon>
        <taxon>Ochrophyta</taxon>
        <taxon>Bacillariophyta</taxon>
        <taxon>Bacillariophyceae</taxon>
        <taxon>Bacillariophycidae</taxon>
        <taxon>Naviculales</taxon>
        <taxon>Phaeodactylaceae</taxon>
        <taxon>Phaeodactylum</taxon>
    </lineage>
</organism>
<dbReference type="Gene3D" id="3.90.550.10">
    <property type="entry name" value="Spore Coat Polysaccharide Biosynthesis Protein SpsA, Chain A"/>
    <property type="match status" value="1"/>
</dbReference>
<name>A0A8J9S866_PHATR</name>
<dbReference type="AlphaFoldDB" id="A0A8J9S866"/>
<dbReference type="SUPFAM" id="SSF53448">
    <property type="entry name" value="Nucleotide-diphospho-sugar transferases"/>
    <property type="match status" value="1"/>
</dbReference>
<evidence type="ECO:0000313" key="3">
    <source>
        <dbReference type="EMBL" id="CAG9286113.1"/>
    </source>
</evidence>
<feature type="compositionally biased region" description="Polar residues" evidence="1">
    <location>
        <begin position="17"/>
        <end position="38"/>
    </location>
</feature>
<keyword evidence="2" id="KW-1133">Transmembrane helix</keyword>
<feature type="transmembrane region" description="Helical" evidence="2">
    <location>
        <begin position="56"/>
        <end position="73"/>
    </location>
</feature>
<evidence type="ECO:0000256" key="1">
    <source>
        <dbReference type="SAM" id="MobiDB-lite"/>
    </source>
</evidence>